<dbReference type="SMART" id="SM00220">
    <property type="entry name" value="S_TKc"/>
    <property type="match status" value="1"/>
</dbReference>
<dbReference type="Gene3D" id="1.10.510.10">
    <property type="entry name" value="Transferase(Phosphotransferase) domain 1"/>
    <property type="match status" value="1"/>
</dbReference>
<evidence type="ECO:0000256" key="4">
    <source>
        <dbReference type="ARBA" id="ARBA00022840"/>
    </source>
</evidence>
<keyword evidence="2" id="KW-0547">Nucleotide-binding</keyword>
<dbReference type="InterPro" id="IPR000719">
    <property type="entry name" value="Prot_kinase_dom"/>
</dbReference>
<sequence>MAGERMRDDMNILQPGTQLDGRYEVVRLLGQGGMAAVYEVRHLGLHSTHALKVLNENLSLNDDIRGRFLAEGRIQARLRHPHIVQVTEIVTTPVAGLVMDYIEGPTLGEFCRGQGLEPRVLLEVFLPVLDAMEEAHKRGVVHRDLKPDNVIIGKDSRGRLQPMVTDFGIAKVEEGPGGKARTQAGARMGTLLYMSPEQIRGAGEVDARTDIFSLGAILYEAATGKVAFHASSDFDTMKSIVEGTYEPPERVVGGMHPVVAGCIRKALAVDPAERFQDCAAFREALENAFEAGAQAPQKPSRSYAVTQVENPPAKTPSTPPAGVKPGTDPDAYAPTYVADTGRFPRADRVPDTGRFPTATPPPPTPPPTPPTPQAIAPVAPAPVQSAPVNTVRVSQRQVVQASSPAEMTRSEVSPGVAVLLNLFCLSGGGQIYNGQTAKGVLGLIGSLFVITSIFSSGPLGACFWLMWYGAFIVDAYRVASKRQRGLRVGPWEY</sequence>
<dbReference type="GO" id="GO:0004674">
    <property type="term" value="F:protein serine/threonine kinase activity"/>
    <property type="evidence" value="ECO:0007669"/>
    <property type="project" value="TreeGrafter"/>
</dbReference>
<feature type="compositionally biased region" description="Pro residues" evidence="5">
    <location>
        <begin position="358"/>
        <end position="372"/>
    </location>
</feature>
<keyword evidence="3" id="KW-0418">Kinase</keyword>
<feature type="domain" description="Protein kinase" evidence="6">
    <location>
        <begin position="23"/>
        <end position="289"/>
    </location>
</feature>
<protein>
    <recommendedName>
        <fullName evidence="6">Protein kinase domain-containing protein</fullName>
    </recommendedName>
</protein>
<dbReference type="Gene3D" id="3.30.200.20">
    <property type="entry name" value="Phosphorylase Kinase, domain 1"/>
    <property type="match status" value="1"/>
</dbReference>
<evidence type="ECO:0000256" key="1">
    <source>
        <dbReference type="ARBA" id="ARBA00022679"/>
    </source>
</evidence>
<dbReference type="Pfam" id="PF00069">
    <property type="entry name" value="Pkinase"/>
    <property type="match status" value="1"/>
</dbReference>
<evidence type="ECO:0000259" key="6">
    <source>
        <dbReference type="PROSITE" id="PS50011"/>
    </source>
</evidence>
<comment type="caution">
    <text evidence="7">The sequence shown here is derived from an EMBL/GenBank/DDBJ whole genome shotgun (WGS) entry which is preliminary data.</text>
</comment>
<dbReference type="InterPro" id="IPR011009">
    <property type="entry name" value="Kinase-like_dom_sf"/>
</dbReference>
<evidence type="ECO:0000256" key="2">
    <source>
        <dbReference type="ARBA" id="ARBA00022741"/>
    </source>
</evidence>
<dbReference type="PANTHER" id="PTHR43289:SF6">
    <property type="entry name" value="SERINE_THREONINE-PROTEIN KINASE NEKL-3"/>
    <property type="match status" value="1"/>
</dbReference>
<evidence type="ECO:0000313" key="7">
    <source>
        <dbReference type="EMBL" id="KFA89479.1"/>
    </source>
</evidence>
<keyword evidence="1" id="KW-0808">Transferase</keyword>
<reference evidence="7 8" key="1">
    <citation type="submission" date="2014-07" db="EMBL/GenBank/DDBJ databases">
        <title>Draft Genome Sequence of Gephyronic Acid Producer, Cystobacter violaceus Strain Cb vi76.</title>
        <authorList>
            <person name="Stevens D.C."/>
            <person name="Young J."/>
            <person name="Carmichael R."/>
            <person name="Tan J."/>
            <person name="Taylor R.E."/>
        </authorList>
    </citation>
    <scope>NUCLEOTIDE SEQUENCE [LARGE SCALE GENOMIC DNA]</scope>
    <source>
        <strain evidence="7 8">Cb vi76</strain>
    </source>
</reference>
<keyword evidence="4" id="KW-0067">ATP-binding</keyword>
<evidence type="ECO:0000256" key="5">
    <source>
        <dbReference type="SAM" id="MobiDB-lite"/>
    </source>
</evidence>
<name>A0A084SLZ4_9BACT</name>
<gene>
    <name evidence="7" type="ORF">Q664_34435</name>
</gene>
<organism evidence="7 8">
    <name type="scientific">Archangium violaceum Cb vi76</name>
    <dbReference type="NCBI Taxonomy" id="1406225"/>
    <lineage>
        <taxon>Bacteria</taxon>
        <taxon>Pseudomonadati</taxon>
        <taxon>Myxococcota</taxon>
        <taxon>Myxococcia</taxon>
        <taxon>Myxococcales</taxon>
        <taxon>Cystobacterineae</taxon>
        <taxon>Archangiaceae</taxon>
        <taxon>Archangium</taxon>
    </lineage>
</organism>
<feature type="compositionally biased region" description="Polar residues" evidence="5">
    <location>
        <begin position="297"/>
        <end position="309"/>
    </location>
</feature>
<dbReference type="Proteomes" id="UP000028547">
    <property type="component" value="Unassembled WGS sequence"/>
</dbReference>
<dbReference type="InterPro" id="IPR008271">
    <property type="entry name" value="Ser/Thr_kinase_AS"/>
</dbReference>
<feature type="region of interest" description="Disordered" evidence="5">
    <location>
        <begin position="292"/>
        <end position="373"/>
    </location>
</feature>
<dbReference type="PROSITE" id="PS50011">
    <property type="entry name" value="PROTEIN_KINASE_DOM"/>
    <property type="match status" value="1"/>
</dbReference>
<proteinExistence type="predicted"/>
<accession>A0A084SLZ4</accession>
<dbReference type="CDD" id="cd14014">
    <property type="entry name" value="STKc_PknB_like"/>
    <property type="match status" value="1"/>
</dbReference>
<dbReference type="AlphaFoldDB" id="A0A084SLZ4"/>
<evidence type="ECO:0000256" key="3">
    <source>
        <dbReference type="ARBA" id="ARBA00022777"/>
    </source>
</evidence>
<dbReference type="PROSITE" id="PS00108">
    <property type="entry name" value="PROTEIN_KINASE_ST"/>
    <property type="match status" value="1"/>
</dbReference>
<dbReference type="PANTHER" id="PTHR43289">
    <property type="entry name" value="MITOGEN-ACTIVATED PROTEIN KINASE KINASE KINASE 20-RELATED"/>
    <property type="match status" value="1"/>
</dbReference>
<feature type="compositionally biased region" description="Basic and acidic residues" evidence="5">
    <location>
        <begin position="342"/>
        <end position="351"/>
    </location>
</feature>
<evidence type="ECO:0000313" key="8">
    <source>
        <dbReference type="Proteomes" id="UP000028547"/>
    </source>
</evidence>
<dbReference type="EMBL" id="JPMI01000240">
    <property type="protein sequence ID" value="KFA89479.1"/>
    <property type="molecule type" value="Genomic_DNA"/>
</dbReference>
<dbReference type="GO" id="GO:0005524">
    <property type="term" value="F:ATP binding"/>
    <property type="evidence" value="ECO:0007669"/>
    <property type="project" value="UniProtKB-KW"/>
</dbReference>
<dbReference type="SUPFAM" id="SSF56112">
    <property type="entry name" value="Protein kinase-like (PK-like)"/>
    <property type="match status" value="1"/>
</dbReference>